<dbReference type="Gene3D" id="4.10.1060.50">
    <property type="match status" value="1"/>
</dbReference>
<evidence type="ECO:0008006" key="4">
    <source>
        <dbReference type="Google" id="ProtNLM"/>
    </source>
</evidence>
<dbReference type="Proteomes" id="UP001055185">
    <property type="component" value="Unassembled WGS sequence"/>
</dbReference>
<dbReference type="CDD" id="cd15489">
    <property type="entry name" value="PHD_SF"/>
    <property type="match status" value="1"/>
</dbReference>
<evidence type="ECO:0000313" key="2">
    <source>
        <dbReference type="EMBL" id="GJN63770.1"/>
    </source>
</evidence>
<feature type="transmembrane region" description="Helical" evidence="1">
    <location>
        <begin position="286"/>
        <end position="309"/>
    </location>
</feature>
<reference evidence="2" key="1">
    <citation type="journal article" date="2022" name="Int. J. Syst. Evol. Microbiol.">
        <title>Genome-based, phenotypic and chemotaxonomic classification of Faecalibacterium strains: proposal of three novel species Faecalibacterium duncaniae sp. nov., Faecalibacterium hattorii sp. nov. and Faecalibacterium gallinarum sp. nov. .</title>
        <authorList>
            <person name="Sakamoto M."/>
            <person name="Sakurai N."/>
            <person name="Tanno H."/>
            <person name="Iino T."/>
            <person name="Ohkuma M."/>
            <person name="Endo A."/>
        </authorList>
    </citation>
    <scope>NUCLEOTIDE SEQUENCE</scope>
    <source>
        <strain evidence="2">JCM 17207</strain>
    </source>
</reference>
<dbReference type="EMBL" id="BQKV01000018">
    <property type="protein sequence ID" value="GJN63770.1"/>
    <property type="molecule type" value="Genomic_DNA"/>
</dbReference>
<keyword evidence="3" id="KW-1185">Reference proteome</keyword>
<gene>
    <name evidence="2" type="ORF">JCM17207_03950</name>
</gene>
<dbReference type="Pfam" id="PF14446">
    <property type="entry name" value="Prok-RING_1"/>
    <property type="match status" value="1"/>
</dbReference>
<evidence type="ECO:0000313" key="3">
    <source>
        <dbReference type="Proteomes" id="UP001055185"/>
    </source>
</evidence>
<keyword evidence="1" id="KW-0812">Transmembrane</keyword>
<sequence length="322" mass="35141">MYNFSGCPCSVCGKPLSQKDDIVVCPDCGAPYHRACYEKAGACVHAGQHGSGFEWTPPAEVLEQPVCPVCGERNPVGAQQCTHCHASLQKKEPPAEPGGRAPQPERPGAGFDYASFYQNMQNPGAGAAASPFDASRTVDGISCADWENYLGPFGITYLSDFLRMQREDRKTSISLGATLFGPFYFFYRKAWKPAFGFLALELVLNLPTLFQLMQISGSPYAPGFSSSTLVVLTRIASVASFVMMIVRGIYGKYLYRKSAAERIRRIQANFPDSDQRAFVLRAQGGVSWAAVVGAFMLLMVFGAIFSLFLGPNLEAVLNMLYL</sequence>
<feature type="transmembrane region" description="Helical" evidence="1">
    <location>
        <begin position="235"/>
        <end position="255"/>
    </location>
</feature>
<organism evidence="2 3">
    <name type="scientific">Faecalibacterium gallinarum</name>
    <dbReference type="NCBI Taxonomy" id="2903556"/>
    <lineage>
        <taxon>Bacteria</taxon>
        <taxon>Bacillati</taxon>
        <taxon>Bacillota</taxon>
        <taxon>Clostridia</taxon>
        <taxon>Eubacteriales</taxon>
        <taxon>Oscillospiraceae</taxon>
        <taxon>Faecalibacterium</taxon>
    </lineage>
</organism>
<proteinExistence type="predicted"/>
<name>A0AA37IWN3_9FIRM</name>
<dbReference type="Pfam" id="PF10947">
    <property type="entry name" value="DUF2628"/>
    <property type="match status" value="1"/>
</dbReference>
<dbReference type="AlphaFoldDB" id="A0AA37IWN3"/>
<evidence type="ECO:0000256" key="1">
    <source>
        <dbReference type="SAM" id="Phobius"/>
    </source>
</evidence>
<comment type="caution">
    <text evidence="2">The sequence shown here is derived from an EMBL/GenBank/DDBJ whole genome shotgun (WGS) entry which is preliminary data.</text>
</comment>
<dbReference type="InterPro" id="IPR038587">
    <property type="entry name" value="Ribosomal_eL40_sf"/>
</dbReference>
<keyword evidence="1" id="KW-0472">Membrane</keyword>
<keyword evidence="1" id="KW-1133">Transmembrane helix</keyword>
<dbReference type="InterPro" id="IPR039522">
    <property type="entry name" value="RING_finger_1_prok"/>
</dbReference>
<dbReference type="InterPro" id="IPR024399">
    <property type="entry name" value="DUF2628"/>
</dbReference>
<feature type="transmembrane region" description="Helical" evidence="1">
    <location>
        <begin position="194"/>
        <end position="215"/>
    </location>
</feature>
<protein>
    <recommendedName>
        <fullName evidence="4">DUF2628 domain-containing protein</fullName>
    </recommendedName>
</protein>
<accession>A0AA37IWN3</accession>